<feature type="region of interest" description="Disordered" evidence="1">
    <location>
        <begin position="30"/>
        <end position="123"/>
    </location>
</feature>
<proteinExistence type="predicted"/>
<dbReference type="EMBL" id="CM035416">
    <property type="protein sequence ID" value="KAH7426224.1"/>
    <property type="molecule type" value="Genomic_DNA"/>
</dbReference>
<dbReference type="Proteomes" id="UP000825935">
    <property type="component" value="Chromosome 11"/>
</dbReference>
<keyword evidence="3" id="KW-1185">Reference proteome</keyword>
<name>A0A8T2TXZ7_CERRI</name>
<feature type="compositionally biased region" description="Basic and acidic residues" evidence="1">
    <location>
        <begin position="32"/>
        <end position="45"/>
    </location>
</feature>
<protein>
    <submittedName>
        <fullName evidence="2">Uncharacterized protein</fullName>
    </submittedName>
</protein>
<accession>A0A8T2TXZ7</accession>
<gene>
    <name evidence="2" type="ORF">KP509_11G090900</name>
</gene>
<evidence type="ECO:0000313" key="3">
    <source>
        <dbReference type="Proteomes" id="UP000825935"/>
    </source>
</evidence>
<sequence>MVTCLCSPTTHAGSFRCRLHRSVPAHGTIADDYSRSSDGGHESDRGPCLSTPRELPTPLVASPDELRRYSNLSSSPTSSSIRYSASSSSRPLPLSPSSLRSSSNPSLYQPKRSTTSPTAISLPRFPASSPSSFAIPSIIEAARANPRHTAAIVIMKRHLRRSKNLSERGAISRPTAPGKIGLSRFGRVANASNNLVPLNREKDSVKCECPSGRERLSSPCLISSKHSEILGAMKPAPGIDLMVRSRMVEIKESQVACRVLVCKEALHIAPTVY</sequence>
<comment type="caution">
    <text evidence="2">The sequence shown here is derived from an EMBL/GenBank/DDBJ whole genome shotgun (WGS) entry which is preliminary data.</text>
</comment>
<organism evidence="2 3">
    <name type="scientific">Ceratopteris richardii</name>
    <name type="common">Triangle waterfern</name>
    <dbReference type="NCBI Taxonomy" id="49495"/>
    <lineage>
        <taxon>Eukaryota</taxon>
        <taxon>Viridiplantae</taxon>
        <taxon>Streptophyta</taxon>
        <taxon>Embryophyta</taxon>
        <taxon>Tracheophyta</taxon>
        <taxon>Polypodiopsida</taxon>
        <taxon>Polypodiidae</taxon>
        <taxon>Polypodiales</taxon>
        <taxon>Pteridineae</taxon>
        <taxon>Pteridaceae</taxon>
        <taxon>Parkerioideae</taxon>
        <taxon>Ceratopteris</taxon>
    </lineage>
</organism>
<feature type="compositionally biased region" description="Low complexity" evidence="1">
    <location>
        <begin position="69"/>
        <end position="107"/>
    </location>
</feature>
<reference evidence="2" key="1">
    <citation type="submission" date="2021-08" db="EMBL/GenBank/DDBJ databases">
        <title>WGS assembly of Ceratopteris richardii.</title>
        <authorList>
            <person name="Marchant D.B."/>
            <person name="Chen G."/>
            <person name="Jenkins J."/>
            <person name="Shu S."/>
            <person name="Leebens-Mack J."/>
            <person name="Grimwood J."/>
            <person name="Schmutz J."/>
            <person name="Soltis P."/>
            <person name="Soltis D."/>
            <person name="Chen Z.-H."/>
        </authorList>
    </citation>
    <scope>NUCLEOTIDE SEQUENCE</scope>
    <source>
        <strain evidence="2">Whitten #5841</strain>
        <tissue evidence="2">Leaf</tissue>
    </source>
</reference>
<dbReference type="AlphaFoldDB" id="A0A8T2TXZ7"/>
<evidence type="ECO:0000313" key="2">
    <source>
        <dbReference type="EMBL" id="KAH7426224.1"/>
    </source>
</evidence>
<evidence type="ECO:0000256" key="1">
    <source>
        <dbReference type="SAM" id="MobiDB-lite"/>
    </source>
</evidence>